<dbReference type="PANTHER" id="PTHR12296">
    <property type="entry name" value="DENN DOMAIN-CONTAINING PROTEIN 4"/>
    <property type="match status" value="1"/>
</dbReference>
<sequence length="94" mass="10184">MMQLCGIHSLPVLAVQLLFLMKRAGLQPNALTYGYYNRCVLEATWPKDMPSGSQLLWNKLRIAVMGAALFRKAGAQRASRAAITGLTSTSAGSE</sequence>
<proteinExistence type="predicted"/>
<gene>
    <name evidence="2" type="ORF">DIATSA_LOCUS8587</name>
</gene>
<dbReference type="GO" id="GO:0005085">
    <property type="term" value="F:guanyl-nucleotide exchange factor activity"/>
    <property type="evidence" value="ECO:0007669"/>
    <property type="project" value="UniProtKB-ARBA"/>
</dbReference>
<dbReference type="PANTHER" id="PTHR12296:SF30">
    <property type="entry name" value="DENN DOMAIN-CONTAINING PROTEIN CRAG"/>
    <property type="match status" value="1"/>
</dbReference>
<dbReference type="AlphaFoldDB" id="A0A9N9R656"/>
<name>A0A9N9R656_9NEOP</name>
<reference evidence="2" key="2">
    <citation type="submission" date="2022-10" db="EMBL/GenBank/DDBJ databases">
        <authorList>
            <consortium name="ENA_rothamsted_submissions"/>
            <consortium name="culmorum"/>
            <person name="King R."/>
        </authorList>
    </citation>
    <scope>NUCLEOTIDE SEQUENCE</scope>
</reference>
<accession>A0A9N9R656</accession>
<feature type="signal peptide" evidence="1">
    <location>
        <begin position="1"/>
        <end position="26"/>
    </location>
</feature>
<dbReference type="InterPro" id="IPR051696">
    <property type="entry name" value="DENN_Domain_GEFs"/>
</dbReference>
<keyword evidence="1" id="KW-0732">Signal</keyword>
<organism evidence="2 3">
    <name type="scientific">Diatraea saccharalis</name>
    <name type="common">sugarcane borer</name>
    <dbReference type="NCBI Taxonomy" id="40085"/>
    <lineage>
        <taxon>Eukaryota</taxon>
        <taxon>Metazoa</taxon>
        <taxon>Ecdysozoa</taxon>
        <taxon>Arthropoda</taxon>
        <taxon>Hexapoda</taxon>
        <taxon>Insecta</taxon>
        <taxon>Pterygota</taxon>
        <taxon>Neoptera</taxon>
        <taxon>Endopterygota</taxon>
        <taxon>Lepidoptera</taxon>
        <taxon>Glossata</taxon>
        <taxon>Ditrysia</taxon>
        <taxon>Pyraloidea</taxon>
        <taxon>Crambidae</taxon>
        <taxon>Crambinae</taxon>
        <taxon>Diatraea</taxon>
    </lineage>
</organism>
<dbReference type="EMBL" id="OU893334">
    <property type="protein sequence ID" value="CAG9790942.1"/>
    <property type="molecule type" value="Genomic_DNA"/>
</dbReference>
<evidence type="ECO:0000313" key="2">
    <source>
        <dbReference type="EMBL" id="CAG9790942.1"/>
    </source>
</evidence>
<evidence type="ECO:0000313" key="3">
    <source>
        <dbReference type="Proteomes" id="UP001153714"/>
    </source>
</evidence>
<dbReference type="GO" id="GO:0031410">
    <property type="term" value="C:cytoplasmic vesicle"/>
    <property type="evidence" value="ECO:0007669"/>
    <property type="project" value="TreeGrafter"/>
</dbReference>
<dbReference type="GO" id="GO:0032483">
    <property type="term" value="P:regulation of Rab protein signal transduction"/>
    <property type="evidence" value="ECO:0007669"/>
    <property type="project" value="TreeGrafter"/>
</dbReference>
<dbReference type="OrthoDB" id="75250at2759"/>
<keyword evidence="3" id="KW-1185">Reference proteome</keyword>
<evidence type="ECO:0000256" key="1">
    <source>
        <dbReference type="SAM" id="SignalP"/>
    </source>
</evidence>
<reference evidence="2" key="1">
    <citation type="submission" date="2021-12" db="EMBL/GenBank/DDBJ databases">
        <authorList>
            <person name="King R."/>
        </authorList>
    </citation>
    <scope>NUCLEOTIDE SEQUENCE</scope>
</reference>
<feature type="chain" id="PRO_5040266981" evidence="1">
    <location>
        <begin position="27"/>
        <end position="94"/>
    </location>
</feature>
<protein>
    <submittedName>
        <fullName evidence="2">Uncharacterized protein</fullName>
    </submittedName>
</protein>
<dbReference type="Proteomes" id="UP001153714">
    <property type="component" value="Chromosome 3"/>
</dbReference>